<gene>
    <name evidence="1" type="ORF">TWF506_005391</name>
</gene>
<protein>
    <submittedName>
        <fullName evidence="1">Uncharacterized protein</fullName>
    </submittedName>
</protein>
<sequence length="164" mass="17589">MDAQRAGHLYKALSSTLLNCPFLSISTKSKNPRKESTNPNIINSKLIPIKMQLTKLTFLLPLIASVLAIAVPEADPGTRVTGSKEDAILQAKRNDLDKRQNCVPNGCKCNPVPQGQYCGWCSAVTNAGAGGSWSDVFECNPSGGCCRYGPRASCNNWPNFSPCG</sequence>
<comment type="caution">
    <text evidence="1">The sequence shown here is derived from an EMBL/GenBank/DDBJ whole genome shotgun (WGS) entry which is preliminary data.</text>
</comment>
<keyword evidence="2" id="KW-1185">Reference proteome</keyword>
<name>A0AAN8RWT1_9PEZI</name>
<dbReference type="Proteomes" id="UP001307849">
    <property type="component" value="Unassembled WGS sequence"/>
</dbReference>
<dbReference type="EMBL" id="JAVHJM010000002">
    <property type="protein sequence ID" value="KAK6518232.1"/>
    <property type="molecule type" value="Genomic_DNA"/>
</dbReference>
<evidence type="ECO:0000313" key="2">
    <source>
        <dbReference type="Proteomes" id="UP001307849"/>
    </source>
</evidence>
<reference evidence="1 2" key="1">
    <citation type="submission" date="2019-10" db="EMBL/GenBank/DDBJ databases">
        <authorList>
            <person name="Palmer J.M."/>
        </authorList>
    </citation>
    <scope>NUCLEOTIDE SEQUENCE [LARGE SCALE GENOMIC DNA]</scope>
    <source>
        <strain evidence="1 2">TWF506</strain>
    </source>
</reference>
<dbReference type="AlphaFoldDB" id="A0AAN8RWT1"/>
<proteinExistence type="predicted"/>
<evidence type="ECO:0000313" key="1">
    <source>
        <dbReference type="EMBL" id="KAK6518232.1"/>
    </source>
</evidence>
<organism evidence="1 2">
    <name type="scientific">Arthrobotrys conoides</name>
    <dbReference type="NCBI Taxonomy" id="74498"/>
    <lineage>
        <taxon>Eukaryota</taxon>
        <taxon>Fungi</taxon>
        <taxon>Dikarya</taxon>
        <taxon>Ascomycota</taxon>
        <taxon>Pezizomycotina</taxon>
        <taxon>Orbiliomycetes</taxon>
        <taxon>Orbiliales</taxon>
        <taxon>Orbiliaceae</taxon>
        <taxon>Arthrobotrys</taxon>
    </lineage>
</organism>
<accession>A0AAN8RWT1</accession>